<evidence type="ECO:0000259" key="3">
    <source>
        <dbReference type="Pfam" id="PF11790"/>
    </source>
</evidence>
<dbReference type="AlphaFoldDB" id="A0A0W0EZJ9"/>
<sequence length="222" mass="24736">MLAPYFFLFILGLSVTVANARNTKRGLAYPNEPAHMRDISKAYGTSISWTYNWAVDPLAAIPQGIEPVPMQWGVQGVESFRNLVVQKGYKTILGFNEPDLQSKSNISPSQAATLWETHIQPLKQQGIRLGSPAISSAPAPAGKAWLRAFLDQCRSCDIDFIAVHWYGEGAQNFINYLNDVHVTFPGYLIWVTEFGCTSGNDNGEHTPLHPPPSTRRGEMTWW</sequence>
<dbReference type="Pfam" id="PF11790">
    <property type="entry name" value="Glyco_hydro_cc"/>
    <property type="match status" value="1"/>
</dbReference>
<dbReference type="InterPro" id="IPR017853">
    <property type="entry name" value="GH"/>
</dbReference>
<dbReference type="EMBL" id="LATX01002432">
    <property type="protein sequence ID" value="KTB29480.1"/>
    <property type="molecule type" value="Genomic_DNA"/>
</dbReference>
<dbReference type="Proteomes" id="UP000054988">
    <property type="component" value="Unassembled WGS sequence"/>
</dbReference>
<keyword evidence="2" id="KW-0732">Signal</keyword>
<feature type="chain" id="PRO_5006901295" description="Asl1-like glycosyl hydrolase catalytic domain-containing protein" evidence="2">
    <location>
        <begin position="21"/>
        <end position="222"/>
    </location>
</feature>
<protein>
    <recommendedName>
        <fullName evidence="3">Asl1-like glycosyl hydrolase catalytic domain-containing protein</fullName>
    </recommendedName>
</protein>
<evidence type="ECO:0000313" key="5">
    <source>
        <dbReference type="Proteomes" id="UP000054988"/>
    </source>
</evidence>
<organism evidence="4 5">
    <name type="scientific">Moniliophthora roreri</name>
    <name type="common">Frosty pod rot fungus</name>
    <name type="synonym">Monilia roreri</name>
    <dbReference type="NCBI Taxonomy" id="221103"/>
    <lineage>
        <taxon>Eukaryota</taxon>
        <taxon>Fungi</taxon>
        <taxon>Dikarya</taxon>
        <taxon>Basidiomycota</taxon>
        <taxon>Agaricomycotina</taxon>
        <taxon>Agaricomycetes</taxon>
        <taxon>Agaricomycetidae</taxon>
        <taxon>Agaricales</taxon>
        <taxon>Marasmiineae</taxon>
        <taxon>Marasmiaceae</taxon>
        <taxon>Moniliophthora</taxon>
    </lineage>
</organism>
<feature type="domain" description="Asl1-like glycosyl hydrolase catalytic" evidence="3">
    <location>
        <begin position="26"/>
        <end position="203"/>
    </location>
</feature>
<evidence type="ECO:0000313" key="4">
    <source>
        <dbReference type="EMBL" id="KTB29480.1"/>
    </source>
</evidence>
<dbReference type="eggNOG" id="ENOG502S2W1">
    <property type="taxonomic scope" value="Eukaryota"/>
</dbReference>
<evidence type="ECO:0000256" key="1">
    <source>
        <dbReference type="SAM" id="MobiDB-lite"/>
    </source>
</evidence>
<feature type="region of interest" description="Disordered" evidence="1">
    <location>
        <begin position="202"/>
        <end position="222"/>
    </location>
</feature>
<feature type="signal peptide" evidence="2">
    <location>
        <begin position="1"/>
        <end position="20"/>
    </location>
</feature>
<name>A0A0W0EZJ9_MONRR</name>
<evidence type="ECO:0000256" key="2">
    <source>
        <dbReference type="SAM" id="SignalP"/>
    </source>
</evidence>
<dbReference type="InterPro" id="IPR053183">
    <property type="entry name" value="ASL1"/>
</dbReference>
<dbReference type="InterPro" id="IPR024655">
    <property type="entry name" value="Asl1_glyco_hydro_catalytic"/>
</dbReference>
<dbReference type="SUPFAM" id="SSF51445">
    <property type="entry name" value="(Trans)glycosidases"/>
    <property type="match status" value="1"/>
</dbReference>
<gene>
    <name evidence="4" type="ORF">WG66_17938</name>
</gene>
<comment type="caution">
    <text evidence="4">The sequence shown here is derived from an EMBL/GenBank/DDBJ whole genome shotgun (WGS) entry which is preliminary data.</text>
</comment>
<dbReference type="GO" id="GO:0071966">
    <property type="term" value="P:fungal-type cell wall polysaccharide metabolic process"/>
    <property type="evidence" value="ECO:0007669"/>
    <property type="project" value="TreeGrafter"/>
</dbReference>
<dbReference type="GO" id="GO:0009277">
    <property type="term" value="C:fungal-type cell wall"/>
    <property type="evidence" value="ECO:0007669"/>
    <property type="project" value="TreeGrafter"/>
</dbReference>
<dbReference type="Gene3D" id="3.20.20.80">
    <property type="entry name" value="Glycosidases"/>
    <property type="match status" value="1"/>
</dbReference>
<reference evidence="4 5" key="1">
    <citation type="submission" date="2015-12" db="EMBL/GenBank/DDBJ databases">
        <title>Draft genome sequence of Moniliophthora roreri, the causal agent of frosty pod rot of cacao.</title>
        <authorList>
            <person name="Aime M.C."/>
            <person name="Diaz-Valderrama J.R."/>
            <person name="Kijpornyongpan T."/>
            <person name="Phillips-Mora W."/>
        </authorList>
    </citation>
    <scope>NUCLEOTIDE SEQUENCE [LARGE SCALE GENOMIC DNA]</scope>
    <source>
        <strain evidence="4 5">MCA 2952</strain>
    </source>
</reference>
<proteinExistence type="predicted"/>
<accession>A0A0W0EZJ9</accession>
<dbReference type="PANTHER" id="PTHR34154:SF3">
    <property type="entry name" value="ALKALI-SENSITIVE LINKAGE PROTEIN 1"/>
    <property type="match status" value="1"/>
</dbReference>
<dbReference type="PANTHER" id="PTHR34154">
    <property type="entry name" value="ALKALI-SENSITIVE LINKAGE PROTEIN 1"/>
    <property type="match status" value="1"/>
</dbReference>